<evidence type="ECO:0000256" key="2">
    <source>
        <dbReference type="ARBA" id="ARBA00023125"/>
    </source>
</evidence>
<feature type="compositionally biased region" description="Low complexity" evidence="4">
    <location>
        <begin position="1"/>
        <end position="11"/>
    </location>
</feature>
<name>A0A6I3IGS1_9MICO</name>
<dbReference type="GO" id="GO:0015074">
    <property type="term" value="P:DNA integration"/>
    <property type="evidence" value="ECO:0007669"/>
    <property type="project" value="InterPro"/>
</dbReference>
<keyword evidence="7" id="KW-1185">Reference proteome</keyword>
<evidence type="ECO:0000313" key="6">
    <source>
        <dbReference type="EMBL" id="MTB73262.1"/>
    </source>
</evidence>
<dbReference type="PANTHER" id="PTHR30349">
    <property type="entry name" value="PHAGE INTEGRASE-RELATED"/>
    <property type="match status" value="1"/>
</dbReference>
<dbReference type="EMBL" id="WLVL01000054">
    <property type="protein sequence ID" value="MTB73262.1"/>
    <property type="molecule type" value="Genomic_DNA"/>
</dbReference>
<dbReference type="PROSITE" id="PS51898">
    <property type="entry name" value="TYR_RECOMBINASE"/>
    <property type="match status" value="1"/>
</dbReference>
<dbReference type="AlphaFoldDB" id="A0A6I3IGS1"/>
<evidence type="ECO:0000259" key="5">
    <source>
        <dbReference type="PROSITE" id="PS51898"/>
    </source>
</evidence>
<dbReference type="SUPFAM" id="SSF56349">
    <property type="entry name" value="DNA breaking-rejoining enzymes"/>
    <property type="match status" value="1"/>
</dbReference>
<proteinExistence type="inferred from homology"/>
<protein>
    <submittedName>
        <fullName evidence="6">Tyrosine-type recombinase/integrase</fullName>
    </submittedName>
</protein>
<sequence>MPPAAAHATPDPTDRPGASPANACPAGTANEPAAVVLAAYEEHLAATGRGNPAYTTAARGFLRRWPHPLDWTLESLDVQLSAGTATRPFITFLLVTGRINPGWDYLVHRKLSSIWRDVPGTRIGTDLQEFITTARAQGYTQRTASAMASQVLARLLFATGKRLHDLSEEDFVALAIAGRDRERDTGRTWKHYRGAATATRAVLFHMGVLPALPPPAQSRWSYERRLAAVPDPMKSIIIAYLHRKAVTCKEGTVSSLATRLTGFATYVTGIDATLTPDRLDRCTHIEPWMTSLTTTRSTTSAAIITRADQARRILAVSNFLSDITEWGWPTAPTRKLLYRSDIPRLPQPLPRFLAPDADRRLQQALEDSPNRLAADALLLQRACGLRIGELLDLELDAVIDVPTAGSWLKIPLGKLDTERMVPIDPDILALLDRITATRSPGRPIPHPRTGRPADFLFTAHGRRLGQNQLRRELDRAATTAGIGHVSPHQLRHTYATALVNAGVSLQALMAILGHSSAEMSLRYGRLFDTTIRAEYERALDLAKQHIATLPAPDTPSKPTNNTTPTDWRNTATIKTALAGGYCLRAPAQGACQYANICEHCPSFHTTPAYLPVLTAQRDDAQALAHDARHRGWDHETERHLHLITRINNLIERAG</sequence>
<comment type="similarity">
    <text evidence="1">Belongs to the 'phage' integrase family.</text>
</comment>
<dbReference type="PANTHER" id="PTHR30349:SF41">
    <property type="entry name" value="INTEGRASE_RECOMBINASE PROTEIN MJ0367-RELATED"/>
    <property type="match status" value="1"/>
</dbReference>
<dbReference type="InterPro" id="IPR013762">
    <property type="entry name" value="Integrase-like_cat_sf"/>
</dbReference>
<dbReference type="Gene3D" id="1.10.443.10">
    <property type="entry name" value="Intergrase catalytic core"/>
    <property type="match status" value="1"/>
</dbReference>
<dbReference type="InterPro" id="IPR011010">
    <property type="entry name" value="DNA_brk_join_enz"/>
</dbReference>
<organism evidence="6 7">
    <name type="scientific">Arsenicicoccus cauae</name>
    <dbReference type="NCBI Taxonomy" id="2663847"/>
    <lineage>
        <taxon>Bacteria</taxon>
        <taxon>Bacillati</taxon>
        <taxon>Actinomycetota</taxon>
        <taxon>Actinomycetes</taxon>
        <taxon>Micrococcales</taxon>
        <taxon>Intrasporangiaceae</taxon>
        <taxon>Arsenicicoccus</taxon>
    </lineage>
</organism>
<accession>A0A6I3IGS1</accession>
<keyword evidence="3" id="KW-0233">DNA recombination</keyword>
<comment type="caution">
    <text evidence="6">The sequence shown here is derived from an EMBL/GenBank/DDBJ whole genome shotgun (WGS) entry which is preliminary data.</text>
</comment>
<evidence type="ECO:0000256" key="4">
    <source>
        <dbReference type="SAM" id="MobiDB-lite"/>
    </source>
</evidence>
<dbReference type="GO" id="GO:0006310">
    <property type="term" value="P:DNA recombination"/>
    <property type="evidence" value="ECO:0007669"/>
    <property type="project" value="UniProtKB-KW"/>
</dbReference>
<evidence type="ECO:0000256" key="1">
    <source>
        <dbReference type="ARBA" id="ARBA00008857"/>
    </source>
</evidence>
<dbReference type="Pfam" id="PF00589">
    <property type="entry name" value="Phage_integrase"/>
    <property type="match status" value="1"/>
</dbReference>
<gene>
    <name evidence="6" type="ORF">GGG17_15090</name>
</gene>
<keyword evidence="2" id="KW-0238">DNA-binding</keyword>
<dbReference type="Proteomes" id="UP000431092">
    <property type="component" value="Unassembled WGS sequence"/>
</dbReference>
<evidence type="ECO:0000313" key="7">
    <source>
        <dbReference type="Proteomes" id="UP000431092"/>
    </source>
</evidence>
<evidence type="ECO:0000256" key="3">
    <source>
        <dbReference type="ARBA" id="ARBA00023172"/>
    </source>
</evidence>
<feature type="region of interest" description="Disordered" evidence="4">
    <location>
        <begin position="1"/>
        <end position="26"/>
    </location>
</feature>
<reference evidence="6 7" key="1">
    <citation type="submission" date="2019-11" db="EMBL/GenBank/DDBJ databases">
        <title>Whole genome sequencing identifies a novel species of the genus Arsenicicoccus isolated from human blood.</title>
        <authorList>
            <person name="Jeong J.H."/>
            <person name="Kweon O.J."/>
            <person name="Kim H.R."/>
            <person name="Kim T.-H."/>
            <person name="Ha S.-M."/>
            <person name="Lee M.-K."/>
        </authorList>
    </citation>
    <scope>NUCLEOTIDE SEQUENCE [LARGE SCALE GENOMIC DNA]</scope>
    <source>
        <strain evidence="6 7">MKL-02</strain>
    </source>
</reference>
<dbReference type="GO" id="GO:0003677">
    <property type="term" value="F:DNA binding"/>
    <property type="evidence" value="ECO:0007669"/>
    <property type="project" value="UniProtKB-KW"/>
</dbReference>
<dbReference type="InterPro" id="IPR002104">
    <property type="entry name" value="Integrase_catalytic"/>
</dbReference>
<dbReference type="InterPro" id="IPR050090">
    <property type="entry name" value="Tyrosine_recombinase_XerCD"/>
</dbReference>
<feature type="domain" description="Tyr recombinase" evidence="5">
    <location>
        <begin position="348"/>
        <end position="536"/>
    </location>
</feature>